<dbReference type="AlphaFoldDB" id="A0A2T9K2D5"/>
<feature type="transmembrane region" description="Helical" evidence="1">
    <location>
        <begin position="60"/>
        <end position="84"/>
    </location>
</feature>
<reference evidence="2 3" key="1">
    <citation type="submission" date="2018-04" db="EMBL/GenBank/DDBJ databases">
        <title>The genome sequence of Caulobacter sp. 744.</title>
        <authorList>
            <person name="Gao J."/>
            <person name="Sun J."/>
        </authorList>
    </citation>
    <scope>NUCLEOTIDE SEQUENCE [LARGE SCALE GENOMIC DNA]</scope>
    <source>
        <strain evidence="2 3">774</strain>
    </source>
</reference>
<sequence>MDPILPAATIVLCLTLAITVAWFVDLFWMIWMRGSVLVAFCLVACLFGGLTFTFQGSLALALTAGFVGAVLVLRPGVDLVYWLYDMSRLRIALQQPLEWAPEPGNLLRFRLRRLLAIEEVETELENKERLASGLEPVWGYFRERMRLRQEIIYRAQLEPDDG</sequence>
<feature type="transmembrane region" description="Helical" evidence="1">
    <location>
        <begin position="36"/>
        <end position="54"/>
    </location>
</feature>
<feature type="transmembrane region" description="Helical" evidence="1">
    <location>
        <begin position="6"/>
        <end position="24"/>
    </location>
</feature>
<accession>A0A2T9K2D5</accession>
<keyword evidence="3" id="KW-1185">Reference proteome</keyword>
<evidence type="ECO:0000313" key="3">
    <source>
        <dbReference type="Proteomes" id="UP000245073"/>
    </source>
</evidence>
<evidence type="ECO:0000313" key="2">
    <source>
        <dbReference type="EMBL" id="PVM90125.1"/>
    </source>
</evidence>
<name>A0A2T9K2D5_9CAUL</name>
<comment type="caution">
    <text evidence="2">The sequence shown here is derived from an EMBL/GenBank/DDBJ whole genome shotgun (WGS) entry which is preliminary data.</text>
</comment>
<dbReference type="Proteomes" id="UP000245073">
    <property type="component" value="Unassembled WGS sequence"/>
</dbReference>
<dbReference type="EMBL" id="QDKQ01000037">
    <property type="protein sequence ID" value="PVM90125.1"/>
    <property type="molecule type" value="Genomic_DNA"/>
</dbReference>
<gene>
    <name evidence="2" type="ORF">DDF67_10985</name>
</gene>
<organism evidence="2 3">
    <name type="scientific">Caulobacter endophyticus</name>
    <dbReference type="NCBI Taxonomy" id="2172652"/>
    <lineage>
        <taxon>Bacteria</taxon>
        <taxon>Pseudomonadati</taxon>
        <taxon>Pseudomonadota</taxon>
        <taxon>Alphaproteobacteria</taxon>
        <taxon>Caulobacterales</taxon>
        <taxon>Caulobacteraceae</taxon>
        <taxon>Caulobacter</taxon>
    </lineage>
</organism>
<keyword evidence="1" id="KW-0812">Transmembrane</keyword>
<dbReference type="RefSeq" id="WP_109100938.1">
    <property type="nucleotide sequence ID" value="NZ_QDKQ01000037.1"/>
</dbReference>
<keyword evidence="1" id="KW-0472">Membrane</keyword>
<protein>
    <submittedName>
        <fullName evidence="2">Uncharacterized protein</fullName>
    </submittedName>
</protein>
<proteinExistence type="predicted"/>
<keyword evidence="1" id="KW-1133">Transmembrane helix</keyword>
<evidence type="ECO:0000256" key="1">
    <source>
        <dbReference type="SAM" id="Phobius"/>
    </source>
</evidence>